<evidence type="ECO:0000313" key="12">
    <source>
        <dbReference type="EMBL" id="SFQ34815.1"/>
    </source>
</evidence>
<dbReference type="Pfam" id="PF00254">
    <property type="entry name" value="FKBP_C"/>
    <property type="match status" value="1"/>
</dbReference>
<feature type="domain" description="PPIase FKBP-type" evidence="11">
    <location>
        <begin position="23"/>
        <end position="117"/>
    </location>
</feature>
<comment type="similarity">
    <text evidence="3 10">Belongs to the FKBP-type PPIase family.</text>
</comment>
<dbReference type="PROSITE" id="PS50059">
    <property type="entry name" value="FKBP_PPIASE"/>
    <property type="match status" value="1"/>
</dbReference>
<evidence type="ECO:0000256" key="8">
    <source>
        <dbReference type="ARBA" id="ARBA00037071"/>
    </source>
</evidence>
<evidence type="ECO:0000256" key="10">
    <source>
        <dbReference type="RuleBase" id="RU003915"/>
    </source>
</evidence>
<dbReference type="EC" id="5.2.1.8" evidence="10"/>
<gene>
    <name evidence="12" type="ORF">SAMN05421853_10483</name>
</gene>
<keyword evidence="13" id="KW-1185">Reference proteome</keyword>
<dbReference type="Proteomes" id="UP000243106">
    <property type="component" value="Unassembled WGS sequence"/>
</dbReference>
<dbReference type="GO" id="GO:0005737">
    <property type="term" value="C:cytoplasm"/>
    <property type="evidence" value="ECO:0007669"/>
    <property type="project" value="UniProtKB-SubCell"/>
</dbReference>
<comment type="subcellular location">
    <subcellularLocation>
        <location evidence="2">Cytoplasm</location>
    </subcellularLocation>
</comment>
<evidence type="ECO:0000256" key="5">
    <source>
        <dbReference type="ARBA" id="ARBA00023110"/>
    </source>
</evidence>
<organism evidence="12 13">
    <name type="scientific">Roseivivax halotolerans</name>
    <dbReference type="NCBI Taxonomy" id="93684"/>
    <lineage>
        <taxon>Bacteria</taxon>
        <taxon>Pseudomonadati</taxon>
        <taxon>Pseudomonadota</taxon>
        <taxon>Alphaproteobacteria</taxon>
        <taxon>Rhodobacterales</taxon>
        <taxon>Roseobacteraceae</taxon>
        <taxon>Roseivivax</taxon>
    </lineage>
</organism>
<dbReference type="STRING" id="93684.SAMN05421853_10483"/>
<dbReference type="EMBL" id="FOXV01000004">
    <property type="protein sequence ID" value="SFQ34815.1"/>
    <property type="molecule type" value="Genomic_DNA"/>
</dbReference>
<dbReference type="SUPFAM" id="SSF54534">
    <property type="entry name" value="FKBP-like"/>
    <property type="match status" value="1"/>
</dbReference>
<dbReference type="PANTHER" id="PTHR47861">
    <property type="entry name" value="FKBP-TYPE PEPTIDYL-PROLYL CIS-TRANS ISOMERASE SLYD"/>
    <property type="match status" value="1"/>
</dbReference>
<evidence type="ECO:0000256" key="7">
    <source>
        <dbReference type="ARBA" id="ARBA00023235"/>
    </source>
</evidence>
<evidence type="ECO:0000256" key="3">
    <source>
        <dbReference type="ARBA" id="ARBA00006577"/>
    </source>
</evidence>
<keyword evidence="5 9" id="KW-0697">Rotamase</keyword>
<evidence type="ECO:0000256" key="6">
    <source>
        <dbReference type="ARBA" id="ARBA00023186"/>
    </source>
</evidence>
<evidence type="ECO:0000256" key="9">
    <source>
        <dbReference type="PROSITE-ProRule" id="PRU00277"/>
    </source>
</evidence>
<dbReference type="AlphaFoldDB" id="A0A1I5XS51"/>
<evidence type="ECO:0000256" key="1">
    <source>
        <dbReference type="ARBA" id="ARBA00000971"/>
    </source>
</evidence>
<dbReference type="GO" id="GO:0003755">
    <property type="term" value="F:peptidyl-prolyl cis-trans isomerase activity"/>
    <property type="evidence" value="ECO:0007669"/>
    <property type="project" value="UniProtKB-UniRule"/>
</dbReference>
<sequence length="160" mass="16991">MGAASLKPTPKQIGFLMTEVKTGDTVQIHYTGTLTDGSTFDSSEGRDPLEFTVGSGQIIPGLDKAMTGMSVGEKKTVAIPADEAYGQRQDEALQAVPREQIPADIPLDIGTQLQVQTPNGQVMPVTVAEVTEEQVTLDANHPLAGKDLNFDIELVDIKAA</sequence>
<dbReference type="PANTHER" id="PTHR47861:SF3">
    <property type="entry name" value="FKBP-TYPE PEPTIDYL-PROLYL CIS-TRANS ISOMERASE SLYD"/>
    <property type="match status" value="1"/>
</dbReference>
<evidence type="ECO:0000259" key="11">
    <source>
        <dbReference type="PROSITE" id="PS50059"/>
    </source>
</evidence>
<dbReference type="Gene3D" id="3.10.50.40">
    <property type="match status" value="1"/>
</dbReference>
<proteinExistence type="inferred from homology"/>
<comment type="catalytic activity">
    <reaction evidence="1 9 10">
        <text>[protein]-peptidylproline (omega=180) = [protein]-peptidylproline (omega=0)</text>
        <dbReference type="Rhea" id="RHEA:16237"/>
        <dbReference type="Rhea" id="RHEA-COMP:10747"/>
        <dbReference type="Rhea" id="RHEA-COMP:10748"/>
        <dbReference type="ChEBI" id="CHEBI:83833"/>
        <dbReference type="ChEBI" id="CHEBI:83834"/>
        <dbReference type="EC" id="5.2.1.8"/>
    </reaction>
</comment>
<protein>
    <recommendedName>
        <fullName evidence="10">Peptidyl-prolyl cis-trans isomerase</fullName>
        <ecNumber evidence="10">5.2.1.8</ecNumber>
    </recommendedName>
</protein>
<evidence type="ECO:0000256" key="2">
    <source>
        <dbReference type="ARBA" id="ARBA00004496"/>
    </source>
</evidence>
<evidence type="ECO:0000313" key="13">
    <source>
        <dbReference type="Proteomes" id="UP000243106"/>
    </source>
</evidence>
<keyword evidence="7 9" id="KW-0413">Isomerase</keyword>
<evidence type="ECO:0000256" key="4">
    <source>
        <dbReference type="ARBA" id="ARBA00022490"/>
    </source>
</evidence>
<accession>A0A1I5XS51</accession>
<keyword evidence="6" id="KW-0143">Chaperone</keyword>
<dbReference type="GO" id="GO:0042026">
    <property type="term" value="P:protein refolding"/>
    <property type="evidence" value="ECO:0007669"/>
    <property type="project" value="UniProtKB-ARBA"/>
</dbReference>
<comment type="function">
    <text evidence="8">Also involved in hydrogenase metallocenter assembly, probably by participating in the nickel insertion step. This function in hydrogenase biosynthesis requires chaperone activity and the presence of the metal-binding domain, but not PPIase activity.</text>
</comment>
<dbReference type="InterPro" id="IPR046357">
    <property type="entry name" value="PPIase_dom_sf"/>
</dbReference>
<name>A0A1I5XS51_9RHOB</name>
<reference evidence="13" key="1">
    <citation type="submission" date="2016-10" db="EMBL/GenBank/DDBJ databases">
        <authorList>
            <person name="Varghese N."/>
            <person name="Submissions S."/>
        </authorList>
    </citation>
    <scope>NUCLEOTIDE SEQUENCE [LARGE SCALE GENOMIC DNA]</scope>
    <source>
        <strain evidence="13">JCM 10271</strain>
    </source>
</reference>
<keyword evidence="4" id="KW-0963">Cytoplasm</keyword>
<dbReference type="InterPro" id="IPR001179">
    <property type="entry name" value="PPIase_FKBP_dom"/>
</dbReference>